<keyword evidence="1" id="KW-0472">Membrane</keyword>
<sequence>MIIQEALQNFSIGVLIGSVSLYPSFILFPFDDPHQQNYRSNDEKIIPRIITWITFSFFLLKIKKHGNALNRIMSDITSFVLPHFLQGIFGIPTKNDKNRVRRRINRLNRNLKQLSLILEISDLTLKEMIACYFYKAYILFKFIKQRWRIGLET</sequence>
<keyword evidence="1" id="KW-1133">Transmembrane helix</keyword>
<protein>
    <submittedName>
        <fullName evidence="2">Uncharacterized protein</fullName>
    </submittedName>
</protein>
<evidence type="ECO:0000256" key="1">
    <source>
        <dbReference type="SAM" id="Phobius"/>
    </source>
</evidence>
<organism evidence="2">
    <name type="scientific">Lepeophtheirus salmonis</name>
    <name type="common">Salmon louse</name>
    <name type="synonym">Caligus salmonis</name>
    <dbReference type="NCBI Taxonomy" id="72036"/>
    <lineage>
        <taxon>Eukaryota</taxon>
        <taxon>Metazoa</taxon>
        <taxon>Ecdysozoa</taxon>
        <taxon>Arthropoda</taxon>
        <taxon>Crustacea</taxon>
        <taxon>Multicrustacea</taxon>
        <taxon>Hexanauplia</taxon>
        <taxon>Copepoda</taxon>
        <taxon>Siphonostomatoida</taxon>
        <taxon>Caligidae</taxon>
        <taxon>Lepeophtheirus</taxon>
    </lineage>
</organism>
<proteinExistence type="predicted"/>
<accession>A0A0K2TIX3</accession>
<dbReference type="EMBL" id="HACA01008100">
    <property type="protein sequence ID" value="CDW25461.1"/>
    <property type="molecule type" value="Transcribed_RNA"/>
</dbReference>
<feature type="transmembrane region" description="Helical" evidence="1">
    <location>
        <begin position="12"/>
        <end position="30"/>
    </location>
</feature>
<keyword evidence="1" id="KW-0812">Transmembrane</keyword>
<name>A0A0K2TIX3_LEPSM</name>
<feature type="transmembrane region" description="Helical" evidence="1">
    <location>
        <begin position="45"/>
        <end position="62"/>
    </location>
</feature>
<evidence type="ECO:0000313" key="2">
    <source>
        <dbReference type="EMBL" id="CDW25461.1"/>
    </source>
</evidence>
<reference evidence="2" key="1">
    <citation type="submission" date="2014-05" db="EMBL/GenBank/DDBJ databases">
        <authorList>
            <person name="Chronopoulou M."/>
        </authorList>
    </citation>
    <scope>NUCLEOTIDE SEQUENCE</scope>
    <source>
        <tissue evidence="2">Whole organism</tissue>
    </source>
</reference>
<dbReference type="AlphaFoldDB" id="A0A0K2TIX3"/>